<evidence type="ECO:0000256" key="1">
    <source>
        <dbReference type="SAM" id="MobiDB-lite"/>
    </source>
</evidence>
<proteinExistence type="predicted"/>
<protein>
    <submittedName>
        <fullName evidence="3">KilA-n domain-containing protein</fullName>
    </submittedName>
</protein>
<name>A0A6G6ADL3_9VIRU</name>
<feature type="domain" description="KilA-N" evidence="2">
    <location>
        <begin position="67"/>
        <end position="151"/>
    </location>
</feature>
<dbReference type="InterPro" id="IPR017880">
    <property type="entry name" value="KilA_N"/>
</dbReference>
<reference evidence="3" key="1">
    <citation type="submission" date="2019-07" db="EMBL/GenBank/DDBJ databases">
        <title>The discovery of a new lineage B mimivirus raises questions about particles surface fibrils.</title>
        <authorList>
            <person name="Silva L.K.S."/>
            <person name="Rodrigues R.A.L."/>
            <person name="Andrade A.C.S.P."/>
            <person name="Hikida H."/>
            <person name="Andreani J."/>
            <person name="Levasseur A."/>
            <person name="La Scola B."/>
            <person name="Abrahao J.S."/>
        </authorList>
    </citation>
    <scope>NUCLEOTIDE SEQUENCE</scope>
    <source>
        <strain evidence="3">B60</strain>
    </source>
</reference>
<dbReference type="PROSITE" id="PS51301">
    <property type="entry name" value="KILA_N"/>
    <property type="match status" value="1"/>
</dbReference>
<dbReference type="EMBL" id="MN175499">
    <property type="protein sequence ID" value="QID06520.1"/>
    <property type="molecule type" value="Genomic_DNA"/>
</dbReference>
<accession>A0A6G6ADL3</accession>
<feature type="compositionally biased region" description="Basic residues" evidence="1">
    <location>
        <begin position="15"/>
        <end position="29"/>
    </location>
</feature>
<dbReference type="InterPro" id="IPR018004">
    <property type="entry name" value="KilA/APSES_HTH"/>
</dbReference>
<feature type="region of interest" description="Disordered" evidence="1">
    <location>
        <begin position="1"/>
        <end position="41"/>
    </location>
</feature>
<sequence length="151" mass="17610">MSTKKLLKTKSSGSKSKKSYSLKKNKSKNKFKEIQPKESRKQIYKSKNFPTKNLIFQNIYKNNKDCNYAFGQYDDFVVIIDKRNGFINATKLCIQAGKNFDTWFDDKSNKDLVKNINIGDEEVIIQNKKGPYEICGYYIHPNIVPYLFVLV</sequence>
<feature type="compositionally biased region" description="Basic and acidic residues" evidence="1">
    <location>
        <begin position="30"/>
        <end position="41"/>
    </location>
</feature>
<evidence type="ECO:0000259" key="2">
    <source>
        <dbReference type="PROSITE" id="PS51301"/>
    </source>
</evidence>
<organism evidence="3">
    <name type="scientific">Borely moumouvirus</name>
    <dbReference type="NCBI Taxonomy" id="2712067"/>
    <lineage>
        <taxon>Viruses</taxon>
        <taxon>Varidnaviria</taxon>
        <taxon>Bamfordvirae</taxon>
        <taxon>Nucleocytoviricota</taxon>
        <taxon>Megaviricetes</taxon>
        <taxon>Imitervirales</taxon>
        <taxon>Mimiviridae</taxon>
        <taxon>Megamimivirinae</taxon>
        <taxon>Moumouvirus</taxon>
    </lineage>
</organism>
<dbReference type="Pfam" id="PF04383">
    <property type="entry name" value="KilA-N"/>
    <property type="match status" value="1"/>
</dbReference>
<evidence type="ECO:0000313" key="3">
    <source>
        <dbReference type="EMBL" id="QID06520.1"/>
    </source>
</evidence>